<keyword evidence="4 5" id="KW-0472">Membrane</keyword>
<evidence type="ECO:0000313" key="7">
    <source>
        <dbReference type="Proteomes" id="UP000248148"/>
    </source>
</evidence>
<organism evidence="6 7">
    <name type="scientific">Rhodopseudomonas faecalis</name>
    <dbReference type="NCBI Taxonomy" id="99655"/>
    <lineage>
        <taxon>Bacteria</taxon>
        <taxon>Pseudomonadati</taxon>
        <taxon>Pseudomonadota</taxon>
        <taxon>Alphaproteobacteria</taxon>
        <taxon>Hyphomicrobiales</taxon>
        <taxon>Nitrobacteraceae</taxon>
        <taxon>Rhodopseudomonas</taxon>
    </lineage>
</organism>
<keyword evidence="6" id="KW-0489">Methyltransferase</keyword>
<evidence type="ECO:0000256" key="1">
    <source>
        <dbReference type="ARBA" id="ARBA00004127"/>
    </source>
</evidence>
<dbReference type="RefSeq" id="WP_110779984.1">
    <property type="nucleotide sequence ID" value="NZ_QJTI01000003.1"/>
</dbReference>
<protein>
    <submittedName>
        <fullName evidence="6">Protein-S-isoprenylcysteine O-methyltransferase Ste14</fullName>
    </submittedName>
</protein>
<name>A0A318TKS1_9BRAD</name>
<dbReference type="EMBL" id="QJTI01000003">
    <property type="protein sequence ID" value="PYF04420.1"/>
    <property type="molecule type" value="Genomic_DNA"/>
</dbReference>
<evidence type="ECO:0000256" key="3">
    <source>
        <dbReference type="ARBA" id="ARBA00022989"/>
    </source>
</evidence>
<evidence type="ECO:0000313" key="6">
    <source>
        <dbReference type="EMBL" id="PYF04420.1"/>
    </source>
</evidence>
<sequence>MTDDRANRPNKLPWPPMLMVATALAAIGLGMILPLPLFEAWWLTLPGVLLVAIGLGLDVWAITTMRRAATNVLPHRAADQLVTSGPFRFSRNPIYLGNSLLLLGIGLAGGNAWFIVGAPVSALLVDRLAIRREEQHLAARFGAAWTAYAQQTPRWLF</sequence>
<comment type="caution">
    <text evidence="6">The sequence shown here is derived from an EMBL/GenBank/DDBJ whole genome shotgun (WGS) entry which is preliminary data.</text>
</comment>
<dbReference type="GO" id="GO:0008168">
    <property type="term" value="F:methyltransferase activity"/>
    <property type="evidence" value="ECO:0007669"/>
    <property type="project" value="UniProtKB-KW"/>
</dbReference>
<keyword evidence="2 5" id="KW-0812">Transmembrane</keyword>
<evidence type="ECO:0000256" key="4">
    <source>
        <dbReference type="ARBA" id="ARBA00023136"/>
    </source>
</evidence>
<dbReference type="Proteomes" id="UP000248148">
    <property type="component" value="Unassembled WGS sequence"/>
</dbReference>
<keyword evidence="7" id="KW-1185">Reference proteome</keyword>
<proteinExistence type="predicted"/>
<dbReference type="Pfam" id="PF04191">
    <property type="entry name" value="PEMT"/>
    <property type="match status" value="1"/>
</dbReference>
<keyword evidence="6" id="KW-0808">Transferase</keyword>
<gene>
    <name evidence="6" type="ORF">BJ122_10373</name>
</gene>
<dbReference type="InterPro" id="IPR007318">
    <property type="entry name" value="Phopholipid_MeTrfase"/>
</dbReference>
<feature type="transmembrane region" description="Helical" evidence="5">
    <location>
        <begin position="94"/>
        <end position="116"/>
    </location>
</feature>
<dbReference type="GO" id="GO:0012505">
    <property type="term" value="C:endomembrane system"/>
    <property type="evidence" value="ECO:0007669"/>
    <property type="project" value="UniProtKB-SubCell"/>
</dbReference>
<dbReference type="PANTHER" id="PTHR12714:SF24">
    <property type="entry name" value="SLR1182 PROTEIN"/>
    <property type="match status" value="1"/>
</dbReference>
<keyword evidence="3 5" id="KW-1133">Transmembrane helix</keyword>
<evidence type="ECO:0000256" key="5">
    <source>
        <dbReference type="SAM" id="Phobius"/>
    </source>
</evidence>
<reference evidence="6 7" key="1">
    <citation type="submission" date="2018-06" db="EMBL/GenBank/DDBJ databases">
        <title>Genomic Encyclopedia of Archaeal and Bacterial Type Strains, Phase II (KMG-II): from individual species to whole genera.</title>
        <authorList>
            <person name="Goeker M."/>
        </authorList>
    </citation>
    <scope>NUCLEOTIDE SEQUENCE [LARGE SCALE GENOMIC DNA]</scope>
    <source>
        <strain evidence="6 7">JCM 11668</strain>
    </source>
</reference>
<dbReference type="GO" id="GO:0032259">
    <property type="term" value="P:methylation"/>
    <property type="evidence" value="ECO:0007669"/>
    <property type="project" value="UniProtKB-KW"/>
</dbReference>
<comment type="subcellular location">
    <subcellularLocation>
        <location evidence="1">Endomembrane system</location>
        <topology evidence="1">Multi-pass membrane protein</topology>
    </subcellularLocation>
</comment>
<feature type="transmembrane region" description="Helical" evidence="5">
    <location>
        <begin position="40"/>
        <end position="61"/>
    </location>
</feature>
<accession>A0A318TKS1</accession>
<feature type="transmembrane region" description="Helical" evidence="5">
    <location>
        <begin position="12"/>
        <end position="34"/>
    </location>
</feature>
<dbReference type="OrthoDB" id="9811969at2"/>
<evidence type="ECO:0000256" key="2">
    <source>
        <dbReference type="ARBA" id="ARBA00022692"/>
    </source>
</evidence>
<dbReference type="Gene3D" id="1.20.120.1630">
    <property type="match status" value="1"/>
</dbReference>
<dbReference type="AlphaFoldDB" id="A0A318TKS1"/>
<dbReference type="PANTHER" id="PTHR12714">
    <property type="entry name" value="PROTEIN-S ISOPRENYLCYSTEINE O-METHYLTRANSFERASE"/>
    <property type="match status" value="1"/>
</dbReference>